<protein>
    <recommendedName>
        <fullName evidence="4">Tetratricopeptide repeat protein</fullName>
    </recommendedName>
</protein>
<dbReference type="AlphaFoldDB" id="A0A2S0L670"/>
<dbReference type="RefSeq" id="WP_106057847.1">
    <property type="nucleotide sequence ID" value="NZ_CP027228.1"/>
</dbReference>
<evidence type="ECO:0000313" key="2">
    <source>
        <dbReference type="EMBL" id="AVM48793.1"/>
    </source>
</evidence>
<evidence type="ECO:0000313" key="3">
    <source>
        <dbReference type="Proteomes" id="UP000237883"/>
    </source>
</evidence>
<accession>A0A2S0L670</accession>
<feature type="repeat" description="TPR" evidence="1">
    <location>
        <begin position="69"/>
        <end position="102"/>
    </location>
</feature>
<proteinExistence type="predicted"/>
<name>A0A2S0L670_9FIRM</name>
<dbReference type="OrthoDB" id="9765386at2"/>
<dbReference type="InterPro" id="IPR011990">
    <property type="entry name" value="TPR-like_helical_dom_sf"/>
</dbReference>
<dbReference type="GeneID" id="78392198"/>
<organism evidence="2 3">
    <name type="scientific">Mogibacterium diversum</name>
    <dbReference type="NCBI Taxonomy" id="114527"/>
    <lineage>
        <taxon>Bacteria</taxon>
        <taxon>Bacillati</taxon>
        <taxon>Bacillota</taxon>
        <taxon>Clostridia</taxon>
        <taxon>Peptostreptococcales</taxon>
        <taxon>Anaerovoracaceae</taxon>
        <taxon>Mogibacterium</taxon>
    </lineage>
</organism>
<keyword evidence="3" id="KW-1185">Reference proteome</keyword>
<dbReference type="SUPFAM" id="SSF48452">
    <property type="entry name" value="TPR-like"/>
    <property type="match status" value="1"/>
</dbReference>
<dbReference type="PROSITE" id="PS50005">
    <property type="entry name" value="TPR"/>
    <property type="match status" value="1"/>
</dbReference>
<reference evidence="3" key="1">
    <citation type="submission" date="2018-02" db="EMBL/GenBank/DDBJ databases">
        <authorList>
            <person name="Holder M.E."/>
            <person name="Ajami N.J."/>
            <person name="Petrosino J.F."/>
        </authorList>
    </citation>
    <scope>NUCLEOTIDE SEQUENCE [LARGE SCALE GENOMIC DNA]</scope>
    <source>
        <strain evidence="3">CCUG 47132</strain>
    </source>
</reference>
<dbReference type="Proteomes" id="UP000237883">
    <property type="component" value="Chromosome"/>
</dbReference>
<evidence type="ECO:0008006" key="4">
    <source>
        <dbReference type="Google" id="ProtNLM"/>
    </source>
</evidence>
<dbReference type="KEGG" id="mdv:C5Q96_07965"/>
<dbReference type="Gene3D" id="1.25.40.10">
    <property type="entry name" value="Tetratricopeptide repeat domain"/>
    <property type="match status" value="1"/>
</dbReference>
<dbReference type="InterPro" id="IPR019734">
    <property type="entry name" value="TPR_rpt"/>
</dbReference>
<gene>
    <name evidence="2" type="ORF">C5Q96_07965</name>
</gene>
<evidence type="ECO:0000256" key="1">
    <source>
        <dbReference type="PROSITE-ProRule" id="PRU00339"/>
    </source>
</evidence>
<keyword evidence="1" id="KW-0802">TPR repeat</keyword>
<dbReference type="EMBL" id="CP027228">
    <property type="protein sequence ID" value="AVM48793.1"/>
    <property type="molecule type" value="Genomic_DNA"/>
</dbReference>
<sequence length="307" mass="35890">MGLFNFFKHQTVNNTVESNSKETEIGYNLDSEFKPAAKYYKFDTIEQIQRIPVPKTNFECDCDFTQSVEYVLQRKATIYKQDGNLDLAIECLKKATEIMPYSPTFYSDSDYERLENYLKQARRFDEAREVNKKRTSNSATTSYISSLSYFNLVLQEAGAVEVLRNPNVCGDCARFHGRLYDSNAAHGFPNPEIMKKYLEVKRCDCNFDMYPFFYGMSIPTDGNMSSLKKQSNRRFIDDRTKAEKTEFEKNIAEFEALSKDRKDYDWIWEFLPEIAPKSFGGYRNMKNRNSKNYQKLVKAAKDKGYKI</sequence>